<dbReference type="InParanoid" id="A0A0J6WWF7"/>
<dbReference type="InterPro" id="IPR052022">
    <property type="entry name" value="26kDa_periplasmic_antigen"/>
</dbReference>
<dbReference type="AlphaFoldDB" id="A0A0J6WWF7"/>
<dbReference type="PANTHER" id="PTHR34387">
    <property type="entry name" value="SLR1258 PROTEIN"/>
    <property type="match status" value="1"/>
</dbReference>
<dbReference type="GO" id="GO:0006974">
    <property type="term" value="P:DNA damage response"/>
    <property type="evidence" value="ECO:0007669"/>
    <property type="project" value="TreeGrafter"/>
</dbReference>
<feature type="chain" id="PRO_5039594728" description="SIMPL domain-containing protein" evidence="1">
    <location>
        <begin position="28"/>
        <end position="237"/>
    </location>
</feature>
<evidence type="ECO:0000313" key="3">
    <source>
        <dbReference type="Proteomes" id="UP000036503"/>
    </source>
</evidence>
<dbReference type="PATRIC" id="fig|1122219.3.peg.68"/>
<sequence>MKHSSMKAFAVAALLVSSTLFSAPSQAAGSEPSVINVTGYAQQEVAPDTAYVTIGMESTESDAQAARVQNNLVMNQLSISLQNMGLSKDNIKTTGFYMSPNYDSKGRDIVSYTVSNNLQVKVTDLDMISQIISKAGTVGANKVNGIRFTNERSEQIKQNLIKEAIINGKRTAETAAAAAGGQLGKVKEINVSGASPAYERAYSGMTMLRAAKADTNTPIEAGTNTLSETVSMTFYLQ</sequence>
<feature type="signal peptide" evidence="1">
    <location>
        <begin position="1"/>
        <end position="27"/>
    </location>
</feature>
<comment type="caution">
    <text evidence="2">The sequence shown here is derived from an EMBL/GenBank/DDBJ whole genome shotgun (WGS) entry which is preliminary data.</text>
</comment>
<reference evidence="2 3" key="1">
    <citation type="submission" date="2015-06" db="EMBL/GenBank/DDBJ databases">
        <title>Draft genome sequence of beer spoilage bacterium Megasphaera cerevisiae type strain 20462.</title>
        <authorList>
            <person name="Kutumbaka K."/>
            <person name="Pasmowitz J."/>
            <person name="Mategko J."/>
            <person name="Reyes D."/>
            <person name="Friedrich A."/>
            <person name="Han S."/>
            <person name="Martens-Habbena W."/>
            <person name="Neal-McKinney J."/>
            <person name="Janagama H.K."/>
            <person name="Nadala C."/>
            <person name="Samadpour M."/>
        </authorList>
    </citation>
    <scope>NUCLEOTIDE SEQUENCE [LARGE SCALE GENOMIC DNA]</scope>
    <source>
        <strain evidence="2 3">DSM 20462</strain>
    </source>
</reference>
<evidence type="ECO:0000256" key="1">
    <source>
        <dbReference type="SAM" id="SignalP"/>
    </source>
</evidence>
<dbReference type="InterPro" id="IPR007497">
    <property type="entry name" value="SIMPL/DUF541"/>
</dbReference>
<dbReference type="EMBL" id="LEKT01000001">
    <property type="protein sequence ID" value="KMO87865.1"/>
    <property type="molecule type" value="Genomic_DNA"/>
</dbReference>
<protein>
    <recommendedName>
        <fullName evidence="4">SIMPL domain-containing protein</fullName>
    </recommendedName>
</protein>
<dbReference type="Proteomes" id="UP000036503">
    <property type="component" value="Unassembled WGS sequence"/>
</dbReference>
<accession>A0A0J6WWF7</accession>
<proteinExistence type="predicted"/>
<organism evidence="2 3">
    <name type="scientific">Megasphaera cerevisiae DSM 20462</name>
    <dbReference type="NCBI Taxonomy" id="1122219"/>
    <lineage>
        <taxon>Bacteria</taxon>
        <taxon>Bacillati</taxon>
        <taxon>Bacillota</taxon>
        <taxon>Negativicutes</taxon>
        <taxon>Veillonellales</taxon>
        <taxon>Veillonellaceae</taxon>
        <taxon>Megasphaera</taxon>
    </lineage>
</organism>
<keyword evidence="3" id="KW-1185">Reference proteome</keyword>
<evidence type="ECO:0000313" key="2">
    <source>
        <dbReference type="EMBL" id="KMO87865.1"/>
    </source>
</evidence>
<dbReference type="Pfam" id="PF04402">
    <property type="entry name" value="SIMPL"/>
    <property type="match status" value="1"/>
</dbReference>
<gene>
    <name evidence="2" type="ORF">AB840_00315</name>
</gene>
<dbReference type="OrthoDB" id="1682722at2"/>
<dbReference type="Gene3D" id="3.30.110.170">
    <property type="entry name" value="Protein of unknown function (DUF541), domain 1"/>
    <property type="match status" value="1"/>
</dbReference>
<keyword evidence="1" id="KW-0732">Signal</keyword>
<dbReference type="PANTHER" id="PTHR34387:SF2">
    <property type="entry name" value="SLR1258 PROTEIN"/>
    <property type="match status" value="1"/>
</dbReference>
<dbReference type="RefSeq" id="WP_048512825.1">
    <property type="nucleotide sequence ID" value="NZ_FUXD01000003.1"/>
</dbReference>
<evidence type="ECO:0008006" key="4">
    <source>
        <dbReference type="Google" id="ProtNLM"/>
    </source>
</evidence>
<dbReference type="Gene3D" id="3.30.70.2970">
    <property type="entry name" value="Protein of unknown function (DUF541), domain 2"/>
    <property type="match status" value="1"/>
</dbReference>
<name>A0A0J6WWF7_9FIRM</name>